<dbReference type="CDD" id="cd03801">
    <property type="entry name" value="GT4_PimA-like"/>
    <property type="match status" value="1"/>
</dbReference>
<keyword evidence="1 5" id="KW-0328">Glycosyltransferase</keyword>
<feature type="domain" description="Glycosyltransferase subfamily 4-like N-terminal" evidence="4">
    <location>
        <begin position="16"/>
        <end position="187"/>
    </location>
</feature>
<evidence type="ECO:0000313" key="6">
    <source>
        <dbReference type="Proteomes" id="UP001597034"/>
    </source>
</evidence>
<gene>
    <name evidence="5" type="ORF">ACFSBL_18695</name>
</gene>
<dbReference type="InterPro" id="IPR001296">
    <property type="entry name" value="Glyco_trans_1"/>
</dbReference>
<evidence type="ECO:0000259" key="4">
    <source>
        <dbReference type="Pfam" id="PF13439"/>
    </source>
</evidence>
<organism evidence="5 6">
    <name type="scientific">Haloarchaeobius litoreus</name>
    <dbReference type="NCBI Taxonomy" id="755306"/>
    <lineage>
        <taxon>Archaea</taxon>
        <taxon>Methanobacteriati</taxon>
        <taxon>Methanobacteriota</taxon>
        <taxon>Stenosarchaea group</taxon>
        <taxon>Halobacteria</taxon>
        <taxon>Halobacteriales</taxon>
        <taxon>Halorubellaceae</taxon>
        <taxon>Haloarchaeobius</taxon>
    </lineage>
</organism>
<dbReference type="EMBL" id="JBHUDO010000004">
    <property type="protein sequence ID" value="MFD1647725.1"/>
    <property type="molecule type" value="Genomic_DNA"/>
</dbReference>
<evidence type="ECO:0000256" key="1">
    <source>
        <dbReference type="ARBA" id="ARBA00022676"/>
    </source>
</evidence>
<dbReference type="InterPro" id="IPR028098">
    <property type="entry name" value="Glyco_trans_4-like_N"/>
</dbReference>
<feature type="domain" description="Glycosyl transferase family 1" evidence="3">
    <location>
        <begin position="190"/>
        <end position="355"/>
    </location>
</feature>
<dbReference type="PANTHER" id="PTHR12526">
    <property type="entry name" value="GLYCOSYLTRANSFERASE"/>
    <property type="match status" value="1"/>
</dbReference>
<comment type="caution">
    <text evidence="5">The sequence shown here is derived from an EMBL/GenBank/DDBJ whole genome shotgun (WGS) entry which is preliminary data.</text>
</comment>
<evidence type="ECO:0000256" key="2">
    <source>
        <dbReference type="ARBA" id="ARBA00022679"/>
    </source>
</evidence>
<dbReference type="GO" id="GO:0016757">
    <property type="term" value="F:glycosyltransferase activity"/>
    <property type="evidence" value="ECO:0007669"/>
    <property type="project" value="UniProtKB-KW"/>
</dbReference>
<dbReference type="PANTHER" id="PTHR12526:SF510">
    <property type="entry name" value="D-INOSITOL 3-PHOSPHATE GLYCOSYLTRANSFERASE"/>
    <property type="match status" value="1"/>
</dbReference>
<evidence type="ECO:0000313" key="5">
    <source>
        <dbReference type="EMBL" id="MFD1647725.1"/>
    </source>
</evidence>
<evidence type="ECO:0000259" key="3">
    <source>
        <dbReference type="Pfam" id="PF00534"/>
    </source>
</evidence>
<sequence>MRVAYVYDAVYPWEKGGAQKRVWEIARRMADDHDVHLYGMQYWDGPSVMEREGITFHGVCEPFDLYTDGRRSIPQAMKFAAAVTRPLLREEFDVVDCQQFPYFPLFTAKLHDMLGRSRLIATWYEVWGPYWNEYVGWKGYGGRLVERVSVDLPPHVIAISEAIRDDLRDIGRDRGVSVVPNGVDFDRLRAIEPVDMPYELAYVGRLSQHKHVDWLLDALAILADDLGRVPRTVVVGDGPEREALEAHAESVGVADAVDFLGFVEADDDVVANLATADAFVLPSVREGFPNTILEAAACGVPSIVVDAPENGSTAVVEDGVTGYVVDPGPQAIADAIRRIVTDEGKRERLSENAREFGRRHDWDVIVDRVTDTYSAVLTQSSR</sequence>
<proteinExistence type="predicted"/>
<dbReference type="RefSeq" id="WP_256401795.1">
    <property type="nucleotide sequence ID" value="NZ_JANHJR010000004.1"/>
</dbReference>
<dbReference type="Pfam" id="PF13439">
    <property type="entry name" value="Glyco_transf_4"/>
    <property type="match status" value="1"/>
</dbReference>
<dbReference type="SUPFAM" id="SSF53756">
    <property type="entry name" value="UDP-Glycosyltransferase/glycogen phosphorylase"/>
    <property type="match status" value="1"/>
</dbReference>
<dbReference type="Gene3D" id="3.40.50.2000">
    <property type="entry name" value="Glycogen Phosphorylase B"/>
    <property type="match status" value="2"/>
</dbReference>
<keyword evidence="2 5" id="KW-0808">Transferase</keyword>
<accession>A0ABD6DPN0</accession>
<keyword evidence="6" id="KW-1185">Reference proteome</keyword>
<reference evidence="5 6" key="1">
    <citation type="journal article" date="2019" name="Int. J. Syst. Evol. Microbiol.">
        <title>The Global Catalogue of Microorganisms (GCM) 10K type strain sequencing project: providing services to taxonomists for standard genome sequencing and annotation.</title>
        <authorList>
            <consortium name="The Broad Institute Genomics Platform"/>
            <consortium name="The Broad Institute Genome Sequencing Center for Infectious Disease"/>
            <person name="Wu L."/>
            <person name="Ma J."/>
        </authorList>
    </citation>
    <scope>NUCLEOTIDE SEQUENCE [LARGE SCALE GENOMIC DNA]</scope>
    <source>
        <strain evidence="5 6">CGMCC 1.10390</strain>
    </source>
</reference>
<dbReference type="Pfam" id="PF00534">
    <property type="entry name" value="Glycos_transf_1"/>
    <property type="match status" value="1"/>
</dbReference>
<dbReference type="EC" id="2.4.-.-" evidence="5"/>
<protein>
    <submittedName>
        <fullName evidence="5">Glycosyltransferase family 4 protein</fullName>
        <ecNumber evidence="5">2.4.-.-</ecNumber>
    </submittedName>
</protein>
<dbReference type="Proteomes" id="UP001597034">
    <property type="component" value="Unassembled WGS sequence"/>
</dbReference>
<dbReference type="AlphaFoldDB" id="A0ABD6DPN0"/>
<name>A0ABD6DPN0_9EURY</name>